<name>A0A3L7A4L7_9MICO</name>
<dbReference type="PRINTS" id="PR00502">
    <property type="entry name" value="NUDIXFAMILY"/>
</dbReference>
<evidence type="ECO:0000256" key="9">
    <source>
        <dbReference type="ARBA" id="ARBA00022884"/>
    </source>
</evidence>
<dbReference type="GO" id="GO:0042262">
    <property type="term" value="P:DNA protection"/>
    <property type="evidence" value="ECO:0007669"/>
    <property type="project" value="InterPro"/>
</dbReference>
<dbReference type="GO" id="GO:0008828">
    <property type="term" value="F:dATP diphosphatase activity"/>
    <property type="evidence" value="ECO:0007669"/>
    <property type="project" value="UniProtKB-EC"/>
</dbReference>
<keyword evidence="9" id="KW-0694">RNA-binding</keyword>
<evidence type="ECO:0000256" key="12">
    <source>
        <dbReference type="ARBA" id="ARBA00024486"/>
    </source>
</evidence>
<dbReference type="Pfam" id="PF00293">
    <property type="entry name" value="NUDIX"/>
    <property type="match status" value="1"/>
</dbReference>
<comment type="catalytic activity">
    <reaction evidence="10">
        <text>8-oxo-dATP + H2O = 8-oxo-dAMP + diphosphate + H(+)</text>
        <dbReference type="Rhea" id="RHEA:65396"/>
        <dbReference type="ChEBI" id="CHEBI:15377"/>
        <dbReference type="ChEBI" id="CHEBI:15378"/>
        <dbReference type="ChEBI" id="CHEBI:33019"/>
        <dbReference type="ChEBI" id="CHEBI:71361"/>
        <dbReference type="ChEBI" id="CHEBI:172871"/>
    </reaction>
    <physiologicalReaction direction="left-to-right" evidence="10">
        <dbReference type="Rhea" id="RHEA:65397"/>
    </physiologicalReaction>
</comment>
<evidence type="ECO:0000256" key="11">
    <source>
        <dbReference type="ARBA" id="ARBA00024459"/>
    </source>
</evidence>
<comment type="subcellular location">
    <subcellularLocation>
        <location evidence="2">Cytoplasm</location>
    </subcellularLocation>
</comment>
<evidence type="ECO:0000256" key="1">
    <source>
        <dbReference type="ARBA" id="ARBA00001946"/>
    </source>
</evidence>
<dbReference type="EMBL" id="RCUX01000007">
    <property type="protein sequence ID" value="RLP75239.1"/>
    <property type="molecule type" value="Genomic_DNA"/>
</dbReference>
<feature type="domain" description="Nudix hydrolase" evidence="26">
    <location>
        <begin position="70"/>
        <end position="203"/>
    </location>
</feature>
<comment type="catalytic activity">
    <reaction evidence="12">
        <text>8-oxo-dGTP + H2O = 8-oxo-dGMP + diphosphate + H(+)</text>
        <dbReference type="Rhea" id="RHEA:31575"/>
        <dbReference type="ChEBI" id="CHEBI:15377"/>
        <dbReference type="ChEBI" id="CHEBI:15378"/>
        <dbReference type="ChEBI" id="CHEBI:33019"/>
        <dbReference type="ChEBI" id="CHEBI:63224"/>
        <dbReference type="ChEBI" id="CHEBI:77896"/>
    </reaction>
    <physiologicalReaction direction="left-to-right" evidence="12">
        <dbReference type="Rhea" id="RHEA:31576"/>
    </physiologicalReaction>
</comment>
<keyword evidence="28" id="KW-1185">Reference proteome</keyword>
<dbReference type="AlphaFoldDB" id="A0A3L7A4L7"/>
<proteinExistence type="inferred from homology"/>
<comment type="cofactor">
    <cofactor evidence="1">
        <name>Mg(2+)</name>
        <dbReference type="ChEBI" id="CHEBI:18420"/>
    </cofactor>
</comment>
<dbReference type="PROSITE" id="PS00893">
    <property type="entry name" value="NUDIX_BOX"/>
    <property type="match status" value="1"/>
</dbReference>
<dbReference type="GO" id="GO:0003723">
    <property type="term" value="F:RNA binding"/>
    <property type="evidence" value="ECO:0007669"/>
    <property type="project" value="UniProtKB-KW"/>
</dbReference>
<dbReference type="InterPro" id="IPR020084">
    <property type="entry name" value="NUDIX_hydrolase_CS"/>
</dbReference>
<dbReference type="OrthoDB" id="9804563at2"/>
<dbReference type="CDD" id="cd03427">
    <property type="entry name" value="NUDIX_MTH1_Nudt1"/>
    <property type="match status" value="1"/>
</dbReference>
<evidence type="ECO:0000313" key="28">
    <source>
        <dbReference type="Proteomes" id="UP000272503"/>
    </source>
</evidence>
<dbReference type="InterPro" id="IPR020476">
    <property type="entry name" value="Nudix_hydrolase"/>
</dbReference>
<dbReference type="PROSITE" id="PS51462">
    <property type="entry name" value="NUDIX"/>
    <property type="match status" value="1"/>
</dbReference>
<comment type="catalytic activity">
    <reaction evidence="13">
        <text>2-oxo-ATP + H2O = 2-oxo-AMP + diphosphate + H(+)</text>
        <dbReference type="Rhea" id="RHEA:67392"/>
        <dbReference type="ChEBI" id="CHEBI:15377"/>
        <dbReference type="ChEBI" id="CHEBI:15378"/>
        <dbReference type="ChEBI" id="CHEBI:33019"/>
        <dbReference type="ChEBI" id="CHEBI:71395"/>
        <dbReference type="ChEBI" id="CHEBI:172878"/>
    </reaction>
    <physiologicalReaction direction="left-to-right" evidence="13">
        <dbReference type="Rhea" id="RHEA:67393"/>
    </physiologicalReaction>
</comment>
<evidence type="ECO:0000256" key="25">
    <source>
        <dbReference type="RuleBase" id="RU003476"/>
    </source>
</evidence>
<gene>
    <name evidence="27" type="ORF">D9V32_10085</name>
</gene>
<dbReference type="SUPFAM" id="SSF55811">
    <property type="entry name" value="Nudix"/>
    <property type="match status" value="1"/>
</dbReference>
<comment type="similarity">
    <text evidence="3 25">Belongs to the Nudix hydrolase family.</text>
</comment>
<evidence type="ECO:0000256" key="10">
    <source>
        <dbReference type="ARBA" id="ARBA00024448"/>
    </source>
</evidence>
<protein>
    <recommendedName>
        <fullName evidence="15">Oxidized purine nucleoside triphosphate hydrolase</fullName>
        <ecNumber evidence="14">3.6.1.56</ecNumber>
    </recommendedName>
    <alternativeName>
        <fullName evidence="19">2-hydroxy-dATP diphosphatase</fullName>
    </alternativeName>
    <alternativeName>
        <fullName evidence="18">7,8-dihydro-8-oxoguanine triphosphatase</fullName>
    </alternativeName>
    <alternativeName>
        <fullName evidence="17">8-oxo-dGTPase</fullName>
    </alternativeName>
    <alternativeName>
        <fullName evidence="20">Methylated purine nucleoside triphosphate hydrolase</fullName>
    </alternativeName>
    <alternativeName>
        <fullName evidence="16">Nucleoside diphosphate-linked moiety X motif 1</fullName>
    </alternativeName>
</protein>
<keyword evidence="8" id="KW-0460">Magnesium</keyword>
<comment type="caution">
    <text evidence="27">The sequence shown here is derived from an EMBL/GenBank/DDBJ whole genome shotgun (WGS) entry which is preliminary data.</text>
</comment>
<evidence type="ECO:0000256" key="4">
    <source>
        <dbReference type="ARBA" id="ARBA00011245"/>
    </source>
</evidence>
<evidence type="ECO:0000256" key="8">
    <source>
        <dbReference type="ARBA" id="ARBA00022842"/>
    </source>
</evidence>
<evidence type="ECO:0000256" key="20">
    <source>
        <dbReference type="ARBA" id="ARBA00032071"/>
    </source>
</evidence>
<evidence type="ECO:0000313" key="27">
    <source>
        <dbReference type="EMBL" id="RLP75239.1"/>
    </source>
</evidence>
<evidence type="ECO:0000256" key="19">
    <source>
        <dbReference type="ARBA" id="ARBA00031927"/>
    </source>
</evidence>
<evidence type="ECO:0000256" key="3">
    <source>
        <dbReference type="ARBA" id="ARBA00005582"/>
    </source>
</evidence>
<comment type="subunit">
    <text evidence="4">Monomer.</text>
</comment>
<reference evidence="27 28" key="1">
    <citation type="submission" date="2018-10" db="EMBL/GenBank/DDBJ databases">
        <authorList>
            <person name="Li J."/>
        </authorList>
    </citation>
    <scope>NUCLEOTIDE SEQUENCE [LARGE SCALE GENOMIC DNA]</scope>
    <source>
        <strain evidence="27 28">IF 016277</strain>
    </source>
</reference>
<dbReference type="GO" id="GO:0005737">
    <property type="term" value="C:cytoplasm"/>
    <property type="evidence" value="ECO:0007669"/>
    <property type="project" value="UniProtKB-SubCell"/>
</dbReference>
<dbReference type="PANTHER" id="PTHR43758:SF2">
    <property type="entry name" value="OXIDIZED PURINE NUCLEOSIDE TRIPHOSPHATE HYDROLASE"/>
    <property type="match status" value="1"/>
</dbReference>
<evidence type="ECO:0000256" key="24">
    <source>
        <dbReference type="ARBA" id="ARBA00053094"/>
    </source>
</evidence>
<evidence type="ECO:0000256" key="6">
    <source>
        <dbReference type="ARBA" id="ARBA00022723"/>
    </source>
</evidence>
<dbReference type="EC" id="3.6.1.56" evidence="14"/>
<evidence type="ECO:0000259" key="26">
    <source>
        <dbReference type="PROSITE" id="PS51462"/>
    </source>
</evidence>
<comment type="catalytic activity">
    <reaction evidence="22">
        <text>O(6)-methyl-dGTP + H2O = O(6)-methyl-dGMP + diphosphate + H(+)</text>
        <dbReference type="Rhea" id="RHEA:67600"/>
        <dbReference type="ChEBI" id="CHEBI:15377"/>
        <dbReference type="ChEBI" id="CHEBI:15378"/>
        <dbReference type="ChEBI" id="CHEBI:33019"/>
        <dbReference type="ChEBI" id="CHEBI:169974"/>
        <dbReference type="ChEBI" id="CHEBI:169975"/>
    </reaction>
    <physiologicalReaction direction="left-to-right" evidence="22">
        <dbReference type="Rhea" id="RHEA:67601"/>
    </physiologicalReaction>
</comment>
<accession>A0A3L7A4L7</accession>
<evidence type="ECO:0000256" key="23">
    <source>
        <dbReference type="ARBA" id="ARBA00049032"/>
    </source>
</evidence>
<comment type="catalytic activity">
    <reaction evidence="11">
        <text>2-oxo-dATP + H2O = 2-oxo-dAMP + diphosphate + H(+)</text>
        <dbReference type="Rhea" id="RHEA:31583"/>
        <dbReference type="ChEBI" id="CHEBI:15377"/>
        <dbReference type="ChEBI" id="CHEBI:15378"/>
        <dbReference type="ChEBI" id="CHEBI:33019"/>
        <dbReference type="ChEBI" id="CHEBI:63212"/>
        <dbReference type="ChEBI" id="CHEBI:77897"/>
        <dbReference type="EC" id="3.6.1.56"/>
    </reaction>
    <physiologicalReaction direction="left-to-right" evidence="11">
        <dbReference type="Rhea" id="RHEA:31584"/>
    </physiologicalReaction>
</comment>
<evidence type="ECO:0000256" key="13">
    <source>
        <dbReference type="ARBA" id="ARBA00024596"/>
    </source>
</evidence>
<dbReference type="PANTHER" id="PTHR43758">
    <property type="entry name" value="7,8-DIHYDRO-8-OXOGUANINE TRIPHOSPHATASE"/>
    <property type="match status" value="1"/>
</dbReference>
<dbReference type="PRINTS" id="PR01403">
    <property type="entry name" value="8OXTPHPHTASE"/>
</dbReference>
<dbReference type="GO" id="GO:0008413">
    <property type="term" value="F:8-oxo-7,8-dihydroguanosine triphosphate pyrophosphatase activity"/>
    <property type="evidence" value="ECO:0007669"/>
    <property type="project" value="InterPro"/>
</dbReference>
<keyword evidence="7 25" id="KW-0378">Hydrolase</keyword>
<evidence type="ECO:0000256" key="22">
    <source>
        <dbReference type="ARBA" id="ARBA00048894"/>
    </source>
</evidence>
<evidence type="ECO:0000256" key="21">
    <source>
        <dbReference type="ARBA" id="ARBA00048002"/>
    </source>
</evidence>
<evidence type="ECO:0000256" key="2">
    <source>
        <dbReference type="ARBA" id="ARBA00004496"/>
    </source>
</evidence>
<evidence type="ECO:0000256" key="17">
    <source>
        <dbReference type="ARBA" id="ARBA00030634"/>
    </source>
</evidence>
<evidence type="ECO:0000256" key="5">
    <source>
        <dbReference type="ARBA" id="ARBA00022490"/>
    </source>
</evidence>
<evidence type="ECO:0000256" key="7">
    <source>
        <dbReference type="ARBA" id="ARBA00022801"/>
    </source>
</evidence>
<sequence length="225" mass="24681">MVGSSERNSWGSSPARARFSISTARSSVASRRSLMRSSALVCMRAPFADVPLQGYALSACGAARYSDSMELPEVCVCYVIREEDGEARVLLGEKRRGLGRGRVVAPGGKLEPGETPEQAIVREVREEVGLVIDPEALQPHGYIDYRFPSRPEWSQRSWVFSARSFSGAVSASSELDADWVSLARVPLDLMWDDARYWLPGVLTGGPVVMDFTFAEDNATAIPHPR</sequence>
<evidence type="ECO:0000256" key="15">
    <source>
        <dbReference type="ARBA" id="ARBA00026218"/>
    </source>
</evidence>
<dbReference type="Gene3D" id="3.90.79.10">
    <property type="entry name" value="Nucleoside Triphosphate Pyrophosphohydrolase"/>
    <property type="match status" value="1"/>
</dbReference>
<comment type="catalytic activity">
    <reaction evidence="21">
        <text>N(6)-methyl-ATP + H2O = N(6)-methyl-AMP + diphosphate + H(+)</text>
        <dbReference type="Rhea" id="RHEA:67608"/>
        <dbReference type="ChEBI" id="CHEBI:15377"/>
        <dbReference type="ChEBI" id="CHEBI:15378"/>
        <dbReference type="ChEBI" id="CHEBI:33019"/>
        <dbReference type="ChEBI" id="CHEBI:144842"/>
        <dbReference type="ChEBI" id="CHEBI:172873"/>
    </reaction>
    <physiologicalReaction direction="left-to-right" evidence="21">
        <dbReference type="Rhea" id="RHEA:67609"/>
    </physiologicalReaction>
</comment>
<evidence type="ECO:0000256" key="14">
    <source>
        <dbReference type="ARBA" id="ARBA00026103"/>
    </source>
</evidence>
<dbReference type="InterPro" id="IPR003563">
    <property type="entry name" value="8ODP"/>
</dbReference>
<comment type="function">
    <text evidence="24">Oxidized purine nucleoside triphosphate hydrolase which is a prominent sanitizer of the oxidized nucleotide pool. Catalyzes the hydrolysis of 2-oxo-dATP (2-hydroxy-dATP) into 2-oxo-dAMP. Also has a significant hydrolase activity toward 2-oxo-ATP, 8-oxo-dGTP and 8-oxo-dATP. Through the hydrolysis of oxidized purine nucleoside triphosphates, prevents their incorporation into DNA and the subsequent transversions A:T to C:G and G:C to T:A. Also catalyzes the hydrolysis of methylated purine nucleoside triphosphate preventing their integration into DNA. Through this antimutagenic activity protects cells from oxidative stress.</text>
</comment>
<dbReference type="Proteomes" id="UP000272503">
    <property type="component" value="Unassembled WGS sequence"/>
</dbReference>
<evidence type="ECO:0000256" key="16">
    <source>
        <dbReference type="ARBA" id="ARBA00029673"/>
    </source>
</evidence>
<dbReference type="InterPro" id="IPR015797">
    <property type="entry name" value="NUDIX_hydrolase-like_dom_sf"/>
</dbReference>
<organism evidence="27 28">
    <name type="scientific">Mycetocola tolaasinivorans</name>
    <dbReference type="NCBI Taxonomy" id="76635"/>
    <lineage>
        <taxon>Bacteria</taxon>
        <taxon>Bacillati</taxon>
        <taxon>Actinomycetota</taxon>
        <taxon>Actinomycetes</taxon>
        <taxon>Micrococcales</taxon>
        <taxon>Microbacteriaceae</taxon>
        <taxon>Mycetocola</taxon>
    </lineage>
</organism>
<dbReference type="GO" id="GO:0046872">
    <property type="term" value="F:metal ion binding"/>
    <property type="evidence" value="ECO:0007669"/>
    <property type="project" value="UniProtKB-KW"/>
</dbReference>
<evidence type="ECO:0000256" key="18">
    <source>
        <dbReference type="ARBA" id="ARBA00030682"/>
    </source>
</evidence>
<keyword evidence="5" id="KW-0963">Cytoplasm</keyword>
<dbReference type="InterPro" id="IPR000086">
    <property type="entry name" value="NUDIX_hydrolase_dom"/>
</dbReference>
<keyword evidence="6" id="KW-0479">Metal-binding</keyword>
<comment type="catalytic activity">
    <reaction evidence="23">
        <text>N(6)-methyl-dATP + H2O = N(6)-methyl-dAMP + diphosphate + H(+)</text>
        <dbReference type="Rhea" id="RHEA:67604"/>
        <dbReference type="ChEBI" id="CHEBI:15377"/>
        <dbReference type="ChEBI" id="CHEBI:15378"/>
        <dbReference type="ChEBI" id="CHEBI:33019"/>
        <dbReference type="ChEBI" id="CHEBI:169976"/>
        <dbReference type="ChEBI" id="CHEBI:172872"/>
    </reaction>
    <physiologicalReaction direction="left-to-right" evidence="23">
        <dbReference type="Rhea" id="RHEA:67605"/>
    </physiologicalReaction>
</comment>